<dbReference type="eggNOG" id="COG5342">
    <property type="taxonomic scope" value="Bacteria"/>
</dbReference>
<dbReference type="InterPro" id="IPR038696">
    <property type="entry name" value="IalB_sf"/>
</dbReference>
<dbReference type="Pfam" id="PF06776">
    <property type="entry name" value="IalB"/>
    <property type="match status" value="1"/>
</dbReference>
<dbReference type="PROSITE" id="PS51257">
    <property type="entry name" value="PROKAR_LIPOPROTEIN"/>
    <property type="match status" value="1"/>
</dbReference>
<accession>Q1QPP9</accession>
<evidence type="ECO:0000313" key="3">
    <source>
        <dbReference type="Proteomes" id="UP000001953"/>
    </source>
</evidence>
<proteinExistence type="predicted"/>
<dbReference type="OrthoDB" id="7269060at2"/>
<evidence type="ECO:0000313" key="2">
    <source>
        <dbReference type="EMBL" id="ABE61798.1"/>
    </source>
</evidence>
<organism evidence="2 3">
    <name type="scientific">Nitrobacter hamburgensis (strain DSM 10229 / NCIMB 13809 / X14)</name>
    <dbReference type="NCBI Taxonomy" id="323097"/>
    <lineage>
        <taxon>Bacteria</taxon>
        <taxon>Pseudomonadati</taxon>
        <taxon>Pseudomonadota</taxon>
        <taxon>Alphaproteobacteria</taxon>
        <taxon>Hyphomicrobiales</taxon>
        <taxon>Nitrobacteraceae</taxon>
        <taxon>Nitrobacter</taxon>
    </lineage>
</organism>
<dbReference type="HOGENOM" id="CLU_096085_2_1_5"/>
<gene>
    <name evidence="2" type="ordered locus">Nham_0942</name>
</gene>
<evidence type="ECO:0000256" key="1">
    <source>
        <dbReference type="SAM" id="Phobius"/>
    </source>
</evidence>
<keyword evidence="1" id="KW-1133">Transmembrane helix</keyword>
<reference evidence="2 3" key="1">
    <citation type="submission" date="2006-03" db="EMBL/GenBank/DDBJ databases">
        <title>Complete sequence of chromosome of Nitrobacter hamburgensis X14.</title>
        <authorList>
            <consortium name="US DOE Joint Genome Institute"/>
            <person name="Copeland A."/>
            <person name="Lucas S."/>
            <person name="Lapidus A."/>
            <person name="Barry K."/>
            <person name="Detter J.C."/>
            <person name="Glavina del Rio T."/>
            <person name="Hammon N."/>
            <person name="Israni S."/>
            <person name="Dalin E."/>
            <person name="Tice H."/>
            <person name="Pitluck S."/>
            <person name="Chain P."/>
            <person name="Malfatti S."/>
            <person name="Shin M."/>
            <person name="Vergez L."/>
            <person name="Schmutz J."/>
            <person name="Larimer F."/>
            <person name="Land M."/>
            <person name="Hauser L."/>
            <person name="Kyrpides N."/>
            <person name="Ivanova N."/>
            <person name="Ward B."/>
            <person name="Arp D."/>
            <person name="Klotz M."/>
            <person name="Stein L."/>
            <person name="O'Mullan G."/>
            <person name="Starkenburg S."/>
            <person name="Sayavedra L."/>
            <person name="Poret-Peterson A.T."/>
            <person name="Gentry M.E."/>
            <person name="Bruce D."/>
            <person name="Richardson P."/>
        </authorList>
    </citation>
    <scope>NUCLEOTIDE SEQUENCE [LARGE SCALE GENOMIC DNA]</scope>
    <source>
        <strain evidence="3">DSM 10229 / NCIMB 13809 / X14</strain>
    </source>
</reference>
<dbReference type="AlphaFoldDB" id="Q1QPP9"/>
<dbReference type="KEGG" id="nha:Nham_0942"/>
<keyword evidence="1" id="KW-0472">Membrane</keyword>
<dbReference type="Gene3D" id="2.60.40.1880">
    <property type="entry name" value="Invasion associated locus B (IalB) protein"/>
    <property type="match status" value="1"/>
</dbReference>
<protein>
    <recommendedName>
        <fullName evidence="4">Invasion associated locus B</fullName>
    </recommendedName>
</protein>
<dbReference type="InterPro" id="IPR010642">
    <property type="entry name" value="Invasion_prot_B"/>
</dbReference>
<name>Q1QPP9_NITHX</name>
<sequence length="179" mass="19576">MARLRSRLRYVIYGGIPIYAIMTAVLSGGLACAQTSRSPHPPSLAANSPQASTSTSTFEDWIVRCEVKPPGSKVCEAVQTIAARNQQQQQNVIAEVVFGRLAKTEPFKLIIQLPPGVYLPSGARLVLDDKTPPLAATFTRCLQTCMAEAELKPETVQILKARPKPNRDVWNSKMARITS</sequence>
<feature type="transmembrane region" description="Helical" evidence="1">
    <location>
        <begin position="12"/>
        <end position="31"/>
    </location>
</feature>
<dbReference type="Proteomes" id="UP000001953">
    <property type="component" value="Chromosome"/>
</dbReference>
<evidence type="ECO:0008006" key="4">
    <source>
        <dbReference type="Google" id="ProtNLM"/>
    </source>
</evidence>
<dbReference type="STRING" id="323097.Nham_0942"/>
<dbReference type="EMBL" id="CP000319">
    <property type="protein sequence ID" value="ABE61798.1"/>
    <property type="molecule type" value="Genomic_DNA"/>
</dbReference>
<keyword evidence="1" id="KW-0812">Transmembrane</keyword>
<keyword evidence="3" id="KW-1185">Reference proteome</keyword>